<dbReference type="AlphaFoldDB" id="A0A7W7FR65"/>
<dbReference type="GO" id="GO:0003677">
    <property type="term" value="F:DNA binding"/>
    <property type="evidence" value="ECO:0007669"/>
    <property type="project" value="UniProtKB-KW"/>
</dbReference>
<dbReference type="InterPro" id="IPR024412">
    <property type="entry name" value="Lsr2_dim_dom"/>
</dbReference>
<evidence type="ECO:0000313" key="5">
    <source>
        <dbReference type="EMBL" id="MBB4674585.1"/>
    </source>
</evidence>
<feature type="domain" description="Lsr2 DNA-binding" evidence="4">
    <location>
        <begin position="75"/>
        <end position="110"/>
    </location>
</feature>
<feature type="region of interest" description="Disordered" evidence="2">
    <location>
        <begin position="54"/>
        <end position="80"/>
    </location>
</feature>
<protein>
    <recommendedName>
        <fullName evidence="7">Lsr2 protein</fullName>
    </recommendedName>
</protein>
<dbReference type="GO" id="GO:0016746">
    <property type="term" value="F:acyltransferase activity"/>
    <property type="evidence" value="ECO:0007669"/>
    <property type="project" value="InterPro"/>
</dbReference>
<evidence type="ECO:0000259" key="3">
    <source>
        <dbReference type="Pfam" id="PF11774"/>
    </source>
</evidence>
<evidence type="ECO:0008006" key="7">
    <source>
        <dbReference type="Google" id="ProtNLM"/>
    </source>
</evidence>
<dbReference type="InterPro" id="IPR042261">
    <property type="entry name" value="Lsr2-like_dimerization"/>
</dbReference>
<dbReference type="Proteomes" id="UP000533598">
    <property type="component" value="Unassembled WGS sequence"/>
</dbReference>
<gene>
    <name evidence="5" type="ORF">HNR67_000703</name>
</gene>
<dbReference type="Pfam" id="PF11774">
    <property type="entry name" value="Lsr2"/>
    <property type="match status" value="1"/>
</dbReference>
<sequence>MAEKVTVELVDDLDGSKAEESVSFGLDGVDYVIDLSADNAAALRDAVASYVGAARRTGGRKQRATRGGGAKAAGERDRNQEIRQWARTQGHQVSERGRIPQELVVKFQEAHAS</sequence>
<evidence type="ECO:0000256" key="1">
    <source>
        <dbReference type="ARBA" id="ARBA00023125"/>
    </source>
</evidence>
<accession>A0A7W7FR65</accession>
<name>A0A7W7FR65_9PSEU</name>
<keyword evidence="6" id="KW-1185">Reference proteome</keyword>
<comment type="caution">
    <text evidence="5">The sequence shown here is derived from an EMBL/GenBank/DDBJ whole genome shotgun (WGS) entry which is preliminary data.</text>
</comment>
<proteinExistence type="predicted"/>
<dbReference type="RefSeq" id="WP_185000687.1">
    <property type="nucleotide sequence ID" value="NZ_BAAAUI010000003.1"/>
</dbReference>
<dbReference type="Pfam" id="PF23359">
    <property type="entry name" value="Lsr2_DNA-bd"/>
    <property type="match status" value="1"/>
</dbReference>
<dbReference type="InterPro" id="IPR055370">
    <property type="entry name" value="Lsr2_DNA-bd"/>
</dbReference>
<feature type="domain" description="Lsr2 dimerization" evidence="3">
    <location>
        <begin position="1"/>
        <end position="58"/>
    </location>
</feature>
<dbReference type="Gene3D" id="4.10.320.10">
    <property type="entry name" value="E3-binding domain"/>
    <property type="match status" value="1"/>
</dbReference>
<keyword evidence="1" id="KW-0238">DNA-binding</keyword>
<dbReference type="EMBL" id="JACHMH010000001">
    <property type="protein sequence ID" value="MBB4674585.1"/>
    <property type="molecule type" value="Genomic_DNA"/>
</dbReference>
<evidence type="ECO:0000313" key="6">
    <source>
        <dbReference type="Proteomes" id="UP000533598"/>
    </source>
</evidence>
<organism evidence="5 6">
    <name type="scientific">Crossiella cryophila</name>
    <dbReference type="NCBI Taxonomy" id="43355"/>
    <lineage>
        <taxon>Bacteria</taxon>
        <taxon>Bacillati</taxon>
        <taxon>Actinomycetota</taxon>
        <taxon>Actinomycetes</taxon>
        <taxon>Pseudonocardiales</taxon>
        <taxon>Pseudonocardiaceae</taxon>
        <taxon>Crossiella</taxon>
    </lineage>
</organism>
<evidence type="ECO:0000259" key="4">
    <source>
        <dbReference type="Pfam" id="PF23359"/>
    </source>
</evidence>
<dbReference type="InterPro" id="IPR036625">
    <property type="entry name" value="E3-bd_dom_sf"/>
</dbReference>
<reference evidence="5 6" key="1">
    <citation type="submission" date="2020-08" db="EMBL/GenBank/DDBJ databases">
        <title>Sequencing the genomes of 1000 actinobacteria strains.</title>
        <authorList>
            <person name="Klenk H.-P."/>
        </authorList>
    </citation>
    <scope>NUCLEOTIDE SEQUENCE [LARGE SCALE GENOMIC DNA]</scope>
    <source>
        <strain evidence="5 6">DSM 44230</strain>
    </source>
</reference>
<dbReference type="Gene3D" id="3.30.60.230">
    <property type="entry name" value="Lsr2, dimerization domain"/>
    <property type="match status" value="1"/>
</dbReference>
<evidence type="ECO:0000256" key="2">
    <source>
        <dbReference type="SAM" id="MobiDB-lite"/>
    </source>
</evidence>